<dbReference type="EMBL" id="JBHUIW010000005">
    <property type="protein sequence ID" value="MFD2181833.1"/>
    <property type="molecule type" value="Genomic_DNA"/>
</dbReference>
<feature type="transmembrane region" description="Helical" evidence="2">
    <location>
        <begin position="165"/>
        <end position="189"/>
    </location>
</feature>
<evidence type="ECO:0000313" key="3">
    <source>
        <dbReference type="EMBL" id="MFD2181833.1"/>
    </source>
</evidence>
<accession>A0ABW5AFW2</accession>
<gene>
    <name evidence="3" type="ORF">ACFSOX_06685</name>
</gene>
<dbReference type="RefSeq" id="WP_378477019.1">
    <property type="nucleotide sequence ID" value="NZ_JBHUIW010000005.1"/>
</dbReference>
<proteinExistence type="inferred from homology"/>
<evidence type="ECO:0000313" key="4">
    <source>
        <dbReference type="Proteomes" id="UP001597314"/>
    </source>
</evidence>
<name>A0ABW5AFW2_9BRAD</name>
<organism evidence="3 4">
    <name type="scientific">Rhodoplanes azumiensis</name>
    <dbReference type="NCBI Taxonomy" id="1897628"/>
    <lineage>
        <taxon>Bacteria</taxon>
        <taxon>Pseudomonadati</taxon>
        <taxon>Pseudomonadota</taxon>
        <taxon>Alphaproteobacteria</taxon>
        <taxon>Hyphomicrobiales</taxon>
        <taxon>Nitrobacteraceae</taxon>
        <taxon>Rhodoplanes</taxon>
    </lineage>
</organism>
<keyword evidence="2" id="KW-0812">Transmembrane</keyword>
<keyword evidence="2" id="KW-0472">Membrane</keyword>
<keyword evidence="4" id="KW-1185">Reference proteome</keyword>
<dbReference type="Proteomes" id="UP001597314">
    <property type="component" value="Unassembled WGS sequence"/>
</dbReference>
<dbReference type="InterPro" id="IPR001830">
    <property type="entry name" value="Glyco_trans_20"/>
</dbReference>
<feature type="transmembrane region" description="Helical" evidence="2">
    <location>
        <begin position="12"/>
        <end position="33"/>
    </location>
</feature>
<dbReference type="Gene3D" id="3.40.50.2000">
    <property type="entry name" value="Glycogen Phosphorylase B"/>
    <property type="match status" value="2"/>
</dbReference>
<evidence type="ECO:0000256" key="1">
    <source>
        <dbReference type="ARBA" id="ARBA00008799"/>
    </source>
</evidence>
<sequence length="741" mass="82851">MSSRAWLRSPTLRYVALGVAAAVVMVIALAPLGSAMVEGWSRRDVELRSRLVFRSIRDQVAAGLVAPPGFDLAPFFERLSEDERILGLGFCTENGTLRYATRQWPQAISCASLKRDRTDSFATVTDQGRRIHVSVFPIAAGPVSGHLLLLHDLAFADERARDARFYTMLSVIGVAVGLGLLALAMVLALQRSWVRSVRTMVADMRARGVIDALPSGDSPLGRELHGLLEELRVERTYADGIHVEWSPKTLHRLLMEELPGAEVLVVSNREPYIHNRVDGEIVLQRPASGLVSALEPVMRACGGTWIAHGSGSADRDTVDRNDRVPVPPGDPTYMLRRVWLSDEEQDGYYYGLANEGLWPLCHISFVRPIFRDEDWRRYRAVNERFADAVVQEASRDDPIVLVQDYHFALLPRMIRERLPRATVITFWHIPWPNAETFSICPWREEIIDGLLGSTILGFHTRFHCNNFLEAADRFMESRIDREHASVTLGGHETMVRAYPISIEWPPSALAGQAPVAECRAAVIGRFGLPPDAHIAVGVERFDYTKGLLDRIHAVDDLLGTHPEWRGKFVYLQAASPTRSKLGAYSALQAETVRLAEEVNARHGRDGYTPIVLSIRHHEPTEVFEIFRAADLCIVSSLHDGMNLVAKEFVAARDDEQGVLVLSGFAGASRELSEALIVNPYDTRSMAAAMDAALRMSTAEQRERMHLMRDMVRQRNVYRWAAQMLLDAARLRKRARILAGAA</sequence>
<dbReference type="Pfam" id="PF00982">
    <property type="entry name" value="Glyco_transf_20"/>
    <property type="match status" value="1"/>
</dbReference>
<dbReference type="PANTHER" id="PTHR10788">
    <property type="entry name" value="TREHALOSE-6-PHOSPHATE SYNTHASE"/>
    <property type="match status" value="1"/>
</dbReference>
<dbReference type="PANTHER" id="PTHR10788:SF106">
    <property type="entry name" value="BCDNA.GH08860"/>
    <property type="match status" value="1"/>
</dbReference>
<comment type="caution">
    <text evidence="3">The sequence shown here is derived from an EMBL/GenBank/DDBJ whole genome shotgun (WGS) entry which is preliminary data.</text>
</comment>
<evidence type="ECO:0000256" key="2">
    <source>
        <dbReference type="SAM" id="Phobius"/>
    </source>
</evidence>
<dbReference type="CDD" id="cd03788">
    <property type="entry name" value="GT20_TPS"/>
    <property type="match status" value="1"/>
</dbReference>
<keyword evidence="2" id="KW-1133">Transmembrane helix</keyword>
<comment type="similarity">
    <text evidence="1">Belongs to the glycosyltransferase 20 family.</text>
</comment>
<protein>
    <submittedName>
        <fullName evidence="3">Trehalose-6-phosphate synthase</fullName>
    </submittedName>
</protein>
<reference evidence="4" key="1">
    <citation type="journal article" date="2019" name="Int. J. Syst. Evol. Microbiol.">
        <title>The Global Catalogue of Microorganisms (GCM) 10K type strain sequencing project: providing services to taxonomists for standard genome sequencing and annotation.</title>
        <authorList>
            <consortium name="The Broad Institute Genomics Platform"/>
            <consortium name="The Broad Institute Genome Sequencing Center for Infectious Disease"/>
            <person name="Wu L."/>
            <person name="Ma J."/>
        </authorList>
    </citation>
    <scope>NUCLEOTIDE SEQUENCE [LARGE SCALE GENOMIC DNA]</scope>
    <source>
        <strain evidence="4">CGMCC 1.6774</strain>
    </source>
</reference>
<dbReference type="SUPFAM" id="SSF53756">
    <property type="entry name" value="UDP-Glycosyltransferase/glycogen phosphorylase"/>
    <property type="match status" value="1"/>
</dbReference>